<evidence type="ECO:0000256" key="6">
    <source>
        <dbReference type="RuleBase" id="RU363076"/>
    </source>
</evidence>
<dbReference type="CDD" id="cd06662">
    <property type="entry name" value="SURF1"/>
    <property type="match status" value="1"/>
</dbReference>
<evidence type="ECO:0000313" key="8">
    <source>
        <dbReference type="Proteomes" id="UP000275281"/>
    </source>
</evidence>
<dbReference type="PANTHER" id="PTHR23427:SF2">
    <property type="entry name" value="SURFEIT LOCUS PROTEIN 1"/>
    <property type="match status" value="1"/>
</dbReference>
<dbReference type="InterPro" id="IPR045214">
    <property type="entry name" value="Surf1/Surf4"/>
</dbReference>
<accession>A0A3N5XZ28</accession>
<feature type="transmembrane region" description="Helical" evidence="6">
    <location>
        <begin position="215"/>
        <end position="236"/>
    </location>
</feature>
<dbReference type="Proteomes" id="UP000275281">
    <property type="component" value="Unassembled WGS sequence"/>
</dbReference>
<dbReference type="PANTHER" id="PTHR23427">
    <property type="entry name" value="SURFEIT LOCUS PROTEIN"/>
    <property type="match status" value="1"/>
</dbReference>
<dbReference type="EMBL" id="RPOK01000003">
    <property type="protein sequence ID" value="RPJ66517.1"/>
    <property type="molecule type" value="Genomic_DNA"/>
</dbReference>
<dbReference type="PROSITE" id="PS50895">
    <property type="entry name" value="SURF1"/>
    <property type="match status" value="1"/>
</dbReference>
<organism evidence="7 8">
    <name type="scientific">Alteromonas sediminis</name>
    <dbReference type="NCBI Taxonomy" id="2259342"/>
    <lineage>
        <taxon>Bacteria</taxon>
        <taxon>Pseudomonadati</taxon>
        <taxon>Pseudomonadota</taxon>
        <taxon>Gammaproteobacteria</taxon>
        <taxon>Alteromonadales</taxon>
        <taxon>Alteromonadaceae</taxon>
        <taxon>Alteromonas/Salinimonas group</taxon>
        <taxon>Alteromonas</taxon>
    </lineage>
</organism>
<keyword evidence="6" id="KW-1003">Cell membrane</keyword>
<dbReference type="InterPro" id="IPR002994">
    <property type="entry name" value="Surf1/Shy1"/>
</dbReference>
<evidence type="ECO:0000256" key="2">
    <source>
        <dbReference type="ARBA" id="ARBA00007165"/>
    </source>
</evidence>
<gene>
    <name evidence="7" type="ORF">DRW07_10535</name>
</gene>
<protein>
    <recommendedName>
        <fullName evidence="6">SURF1-like protein</fullName>
    </recommendedName>
</protein>
<keyword evidence="3 6" id="KW-0812">Transmembrane</keyword>
<evidence type="ECO:0000256" key="5">
    <source>
        <dbReference type="ARBA" id="ARBA00023136"/>
    </source>
</evidence>
<comment type="subcellular location">
    <subcellularLocation>
        <location evidence="6">Cell membrane</location>
        <topology evidence="6">Multi-pass membrane protein</topology>
    </subcellularLocation>
    <subcellularLocation>
        <location evidence="1">Membrane</location>
    </subcellularLocation>
</comment>
<evidence type="ECO:0000256" key="1">
    <source>
        <dbReference type="ARBA" id="ARBA00004370"/>
    </source>
</evidence>
<comment type="similarity">
    <text evidence="2 6">Belongs to the SURF1 family.</text>
</comment>
<evidence type="ECO:0000313" key="7">
    <source>
        <dbReference type="EMBL" id="RPJ66517.1"/>
    </source>
</evidence>
<proteinExistence type="inferred from homology"/>
<reference evidence="7 8" key="1">
    <citation type="submission" date="2018-11" db="EMBL/GenBank/DDBJ databases">
        <authorList>
            <person name="Ye M.-Q."/>
            <person name="Du Z.-J."/>
        </authorList>
    </citation>
    <scope>NUCLEOTIDE SEQUENCE [LARGE SCALE GENOMIC DNA]</scope>
    <source>
        <strain evidence="7 8">U0105</strain>
    </source>
</reference>
<dbReference type="AlphaFoldDB" id="A0A3N5XZ28"/>
<dbReference type="OrthoDB" id="9789940at2"/>
<dbReference type="GO" id="GO:0005886">
    <property type="term" value="C:plasma membrane"/>
    <property type="evidence" value="ECO:0007669"/>
    <property type="project" value="UniProtKB-SubCell"/>
</dbReference>
<keyword evidence="4 6" id="KW-1133">Transmembrane helix</keyword>
<evidence type="ECO:0000256" key="4">
    <source>
        <dbReference type="ARBA" id="ARBA00022989"/>
    </source>
</evidence>
<evidence type="ECO:0000256" key="3">
    <source>
        <dbReference type="ARBA" id="ARBA00022692"/>
    </source>
</evidence>
<keyword evidence="5 6" id="KW-0472">Membrane</keyword>
<comment type="caution">
    <text evidence="7">The sequence shown here is derived from an EMBL/GenBank/DDBJ whole genome shotgun (WGS) entry which is preliminary data.</text>
</comment>
<name>A0A3N5XZ28_9ALTE</name>
<dbReference type="Pfam" id="PF02104">
    <property type="entry name" value="SURF1"/>
    <property type="match status" value="1"/>
</dbReference>
<feature type="transmembrane region" description="Helical" evidence="6">
    <location>
        <begin position="12"/>
        <end position="32"/>
    </location>
</feature>
<keyword evidence="8" id="KW-1185">Reference proteome</keyword>
<sequence length="244" mass="27457">MFTMFTRYQGSAIISSLFLLLIVAILLSLGVWQLSRMQEKQAFLLDLEEKKDQPAKALIDVIDRNEARENVLVNVSGTLLREHVWIVDNRPMEREIGYQVLVVVNTPAGNVLLDYGWVASSGDRNIWPEVTLPQTLNRVRGVIIEPTANPFVNVEMFESKPSDSGQVYRIQGIDIAQQSKQSGIRLSPFVVKILGRDEQFIRHWEPVVMPPEKHLGYAIQWFGLAAAALIIGAIAIGKTRSKHV</sequence>